<dbReference type="GO" id="GO:0015889">
    <property type="term" value="P:cobalamin transport"/>
    <property type="evidence" value="ECO:0007669"/>
    <property type="project" value="TreeGrafter"/>
</dbReference>
<keyword evidence="8 10" id="KW-0472">Membrane</keyword>
<evidence type="ECO:0000313" key="14">
    <source>
        <dbReference type="EMBL" id="RUO35381.1"/>
    </source>
</evidence>
<feature type="domain" description="TonB-dependent receptor plug" evidence="13">
    <location>
        <begin position="41"/>
        <end position="147"/>
    </location>
</feature>
<dbReference type="PANTHER" id="PTHR30069:SF53">
    <property type="entry name" value="COLICIN I RECEPTOR-RELATED"/>
    <property type="match status" value="1"/>
</dbReference>
<keyword evidence="6" id="KW-0406">Ion transport</keyword>
<evidence type="ECO:0000256" key="8">
    <source>
        <dbReference type="ARBA" id="ARBA00023136"/>
    </source>
</evidence>
<dbReference type="RefSeq" id="WP_206750180.1">
    <property type="nucleotide sequence ID" value="NZ_PIPM01000003.1"/>
</dbReference>
<dbReference type="PANTHER" id="PTHR30069">
    <property type="entry name" value="TONB-DEPENDENT OUTER MEMBRANE RECEPTOR"/>
    <property type="match status" value="1"/>
</dbReference>
<keyword evidence="9 10" id="KW-0998">Cell outer membrane</keyword>
<keyword evidence="3 10" id="KW-1134">Transmembrane beta strand</keyword>
<evidence type="ECO:0000256" key="7">
    <source>
        <dbReference type="ARBA" id="ARBA00023077"/>
    </source>
</evidence>
<keyword evidence="7 11" id="KW-0798">TonB box</keyword>
<dbReference type="Gene3D" id="2.170.130.10">
    <property type="entry name" value="TonB-dependent receptor, plug domain"/>
    <property type="match status" value="1"/>
</dbReference>
<dbReference type="Gene3D" id="2.40.170.20">
    <property type="entry name" value="TonB-dependent receptor, beta-barrel domain"/>
    <property type="match status" value="1"/>
</dbReference>
<organism evidence="14 15">
    <name type="scientific">Aliidiomarina sanyensis</name>
    <dbReference type="NCBI Taxonomy" id="1249555"/>
    <lineage>
        <taxon>Bacteria</taxon>
        <taxon>Pseudomonadati</taxon>
        <taxon>Pseudomonadota</taxon>
        <taxon>Gammaproteobacteria</taxon>
        <taxon>Alteromonadales</taxon>
        <taxon>Idiomarinaceae</taxon>
        <taxon>Aliidiomarina</taxon>
    </lineage>
</organism>
<evidence type="ECO:0000256" key="11">
    <source>
        <dbReference type="RuleBase" id="RU003357"/>
    </source>
</evidence>
<keyword evidence="4 10" id="KW-0812">Transmembrane</keyword>
<comment type="subcellular location">
    <subcellularLocation>
        <location evidence="1 10">Cell outer membrane</location>
        <topology evidence="1 10">Multi-pass membrane protein</topology>
    </subcellularLocation>
</comment>
<name>A0A432WNP9_9GAMM</name>
<dbReference type="InterPro" id="IPR012910">
    <property type="entry name" value="Plug_dom"/>
</dbReference>
<proteinExistence type="inferred from homology"/>
<dbReference type="SUPFAM" id="SSF56935">
    <property type="entry name" value="Porins"/>
    <property type="match status" value="1"/>
</dbReference>
<protein>
    <recommendedName>
        <fullName evidence="16">TonB-dependent receptor</fullName>
    </recommendedName>
</protein>
<gene>
    <name evidence="14" type="ORF">CWE11_05045</name>
</gene>
<sequence length="622" mass="70500">MYVDLGVSGVPLLLSVILAASVVASDMERITVTGTRIPQSQAEQPVPVQVISRNEIARLQGGSILPLLRQIAGAEVYQTGGFGGQTSVFLQGGGSGQVLVLLDGQPLTSPTLGSAALQNLHPDEVERIEVVRGARSSLYGSNSMTGVIHIFTREAERNEASVRVRHGAHNFRELAGSASYQTDFSQHQLQFSRRLFEGYDLTVDREFGNQMMDGAQATNFSLNNRFDVSDRLQIRLRHTDNRSLAEYDQSCFDPETFERVTCFPATQTRQQGTVGRFDVQWRPGLRHEWQLGEWRERMRTVNRGDSESFWLGLGDEFMTERQHLSWLQTQRLAGGNQQLSIGLDWQEETAELEPMPLDNERRRSVAGLAQHQWSYPNWQVNLGGRLEHVTGFGVQGSHHVDFGWTGVDGWLFGAGQGSGYRLPTFNDLYWPQGGNPNLDTERSRNWRAFSRYYTGYGHAEVELFRNEFTNLIAWAPTADPLLWEPQNIGSARAHGATLRWEHQLGVWRLRAHGTVQSTYDRETGQGLLYRADRFGNLTASYGFAEGVLSADVYMSSSRLGDAVTGERLPGYWLLNARWEQVLLPQWHFYVSMDNLLDKEYVQRPGFHEPRRQFRIGLSYHWR</sequence>
<keyword evidence="5" id="KW-0732">Signal</keyword>
<dbReference type="Proteomes" id="UP000288405">
    <property type="component" value="Unassembled WGS sequence"/>
</dbReference>
<evidence type="ECO:0000256" key="2">
    <source>
        <dbReference type="ARBA" id="ARBA00022448"/>
    </source>
</evidence>
<dbReference type="GO" id="GO:0009279">
    <property type="term" value="C:cell outer membrane"/>
    <property type="evidence" value="ECO:0007669"/>
    <property type="project" value="UniProtKB-SubCell"/>
</dbReference>
<evidence type="ECO:0000256" key="5">
    <source>
        <dbReference type="ARBA" id="ARBA00022729"/>
    </source>
</evidence>
<evidence type="ECO:0000313" key="15">
    <source>
        <dbReference type="Proteomes" id="UP000288405"/>
    </source>
</evidence>
<comment type="similarity">
    <text evidence="10 11">Belongs to the TonB-dependent receptor family.</text>
</comment>
<evidence type="ECO:0000256" key="9">
    <source>
        <dbReference type="ARBA" id="ARBA00023237"/>
    </source>
</evidence>
<evidence type="ECO:0000259" key="13">
    <source>
        <dbReference type="Pfam" id="PF07715"/>
    </source>
</evidence>
<dbReference type="Pfam" id="PF07715">
    <property type="entry name" value="Plug"/>
    <property type="match status" value="1"/>
</dbReference>
<dbReference type="Pfam" id="PF00593">
    <property type="entry name" value="TonB_dep_Rec_b-barrel"/>
    <property type="match status" value="1"/>
</dbReference>
<keyword evidence="2 10" id="KW-0813">Transport</keyword>
<feature type="domain" description="TonB-dependent receptor-like beta-barrel" evidence="12">
    <location>
        <begin position="198"/>
        <end position="595"/>
    </location>
</feature>
<evidence type="ECO:0000259" key="12">
    <source>
        <dbReference type="Pfam" id="PF00593"/>
    </source>
</evidence>
<evidence type="ECO:0000256" key="3">
    <source>
        <dbReference type="ARBA" id="ARBA00022452"/>
    </source>
</evidence>
<dbReference type="InterPro" id="IPR037066">
    <property type="entry name" value="Plug_dom_sf"/>
</dbReference>
<accession>A0A432WNP9</accession>
<evidence type="ECO:0000256" key="1">
    <source>
        <dbReference type="ARBA" id="ARBA00004571"/>
    </source>
</evidence>
<evidence type="ECO:0000256" key="6">
    <source>
        <dbReference type="ARBA" id="ARBA00023065"/>
    </source>
</evidence>
<reference evidence="14 15" key="1">
    <citation type="journal article" date="2011" name="Front. Microbiol.">
        <title>Genomic signatures of strain selection and enhancement in Bacillus atrophaeus var. globigii, a historical biowarfare simulant.</title>
        <authorList>
            <person name="Gibbons H.S."/>
            <person name="Broomall S.M."/>
            <person name="McNew L.A."/>
            <person name="Daligault H."/>
            <person name="Chapman C."/>
            <person name="Bruce D."/>
            <person name="Karavis M."/>
            <person name="Krepps M."/>
            <person name="McGregor P.A."/>
            <person name="Hong C."/>
            <person name="Park K.H."/>
            <person name="Akmal A."/>
            <person name="Feldman A."/>
            <person name="Lin J.S."/>
            <person name="Chang W.E."/>
            <person name="Higgs B.W."/>
            <person name="Demirev P."/>
            <person name="Lindquist J."/>
            <person name="Liem A."/>
            <person name="Fochler E."/>
            <person name="Read T.D."/>
            <person name="Tapia R."/>
            <person name="Johnson S."/>
            <person name="Bishop-Lilly K.A."/>
            <person name="Detter C."/>
            <person name="Han C."/>
            <person name="Sozhamannan S."/>
            <person name="Rosenzweig C.N."/>
            <person name="Skowronski E.W."/>
        </authorList>
    </citation>
    <scope>NUCLEOTIDE SEQUENCE [LARGE SCALE GENOMIC DNA]</scope>
    <source>
        <strain evidence="14 15">GYP-17</strain>
    </source>
</reference>
<evidence type="ECO:0000256" key="4">
    <source>
        <dbReference type="ARBA" id="ARBA00022692"/>
    </source>
</evidence>
<comment type="caution">
    <text evidence="14">The sequence shown here is derived from an EMBL/GenBank/DDBJ whole genome shotgun (WGS) entry which is preliminary data.</text>
</comment>
<dbReference type="EMBL" id="PIPM01000003">
    <property type="protein sequence ID" value="RUO35381.1"/>
    <property type="molecule type" value="Genomic_DNA"/>
</dbReference>
<keyword evidence="15" id="KW-1185">Reference proteome</keyword>
<dbReference type="InterPro" id="IPR000531">
    <property type="entry name" value="Beta-barrel_TonB"/>
</dbReference>
<dbReference type="InterPro" id="IPR036942">
    <property type="entry name" value="Beta-barrel_TonB_sf"/>
</dbReference>
<dbReference type="GO" id="GO:0006811">
    <property type="term" value="P:monoatomic ion transport"/>
    <property type="evidence" value="ECO:0007669"/>
    <property type="project" value="UniProtKB-KW"/>
</dbReference>
<evidence type="ECO:0008006" key="16">
    <source>
        <dbReference type="Google" id="ProtNLM"/>
    </source>
</evidence>
<dbReference type="InterPro" id="IPR039426">
    <property type="entry name" value="TonB-dep_rcpt-like"/>
</dbReference>
<dbReference type="AlphaFoldDB" id="A0A432WNP9"/>
<evidence type="ECO:0000256" key="10">
    <source>
        <dbReference type="PROSITE-ProRule" id="PRU01360"/>
    </source>
</evidence>
<dbReference type="PROSITE" id="PS52016">
    <property type="entry name" value="TONB_DEPENDENT_REC_3"/>
    <property type="match status" value="1"/>
</dbReference>